<dbReference type="PANTHER" id="PTHR13233">
    <property type="entry name" value="MICROSPHERULE PROTEIN 1"/>
    <property type="match status" value="1"/>
</dbReference>
<feature type="compositionally biased region" description="Basic and acidic residues" evidence="1">
    <location>
        <begin position="7"/>
        <end position="19"/>
    </location>
</feature>
<dbReference type="AlphaFoldDB" id="A0A835W8P5"/>
<evidence type="ECO:0000256" key="1">
    <source>
        <dbReference type="SAM" id="MobiDB-lite"/>
    </source>
</evidence>
<gene>
    <name evidence="3" type="ORF">HXX76_003431</name>
</gene>
<evidence type="ECO:0000313" key="3">
    <source>
        <dbReference type="EMBL" id="KAG2441823.1"/>
    </source>
</evidence>
<dbReference type="GO" id="GO:0044545">
    <property type="term" value="C:NSL complex"/>
    <property type="evidence" value="ECO:0007669"/>
    <property type="project" value="TreeGrafter"/>
</dbReference>
<evidence type="ECO:0000259" key="2">
    <source>
        <dbReference type="PROSITE" id="PS50006"/>
    </source>
</evidence>
<protein>
    <recommendedName>
        <fullName evidence="2">FHA domain-containing protein</fullName>
    </recommendedName>
</protein>
<feature type="compositionally biased region" description="Low complexity" evidence="1">
    <location>
        <begin position="217"/>
        <end position="246"/>
    </location>
</feature>
<dbReference type="GO" id="GO:0045944">
    <property type="term" value="P:positive regulation of transcription by RNA polymerase II"/>
    <property type="evidence" value="ECO:0007669"/>
    <property type="project" value="TreeGrafter"/>
</dbReference>
<feature type="region of interest" description="Disordered" evidence="1">
    <location>
        <begin position="217"/>
        <end position="252"/>
    </location>
</feature>
<accession>A0A835W8P5</accession>
<dbReference type="OrthoDB" id="10262769at2759"/>
<dbReference type="Proteomes" id="UP000650467">
    <property type="component" value="Unassembled WGS sequence"/>
</dbReference>
<dbReference type="SUPFAM" id="SSF49879">
    <property type="entry name" value="SMAD/FHA domain"/>
    <property type="match status" value="1"/>
</dbReference>
<dbReference type="PROSITE" id="PS50006">
    <property type="entry name" value="FHA_DOMAIN"/>
    <property type="match status" value="1"/>
</dbReference>
<proteinExistence type="predicted"/>
<feature type="region of interest" description="Disordered" evidence="1">
    <location>
        <begin position="1"/>
        <end position="23"/>
    </location>
</feature>
<feature type="compositionally biased region" description="Low complexity" evidence="1">
    <location>
        <begin position="88"/>
        <end position="112"/>
    </location>
</feature>
<dbReference type="GO" id="GO:0071339">
    <property type="term" value="C:MLL1 complex"/>
    <property type="evidence" value="ECO:0007669"/>
    <property type="project" value="InterPro"/>
</dbReference>
<feature type="domain" description="FHA" evidence="2">
    <location>
        <begin position="193"/>
        <end position="290"/>
    </location>
</feature>
<feature type="region of interest" description="Disordered" evidence="1">
    <location>
        <begin position="84"/>
        <end position="112"/>
    </location>
</feature>
<dbReference type="PANTHER" id="PTHR13233:SF0">
    <property type="entry name" value="MICROSPHERULE PROTEIN 1"/>
    <property type="match status" value="1"/>
</dbReference>
<keyword evidence="4" id="KW-1185">Reference proteome</keyword>
<dbReference type="EMBL" id="JAEHOC010000005">
    <property type="protein sequence ID" value="KAG2441823.1"/>
    <property type="molecule type" value="Genomic_DNA"/>
</dbReference>
<organism evidence="3 4">
    <name type="scientific">Chlamydomonas incerta</name>
    <dbReference type="NCBI Taxonomy" id="51695"/>
    <lineage>
        <taxon>Eukaryota</taxon>
        <taxon>Viridiplantae</taxon>
        <taxon>Chlorophyta</taxon>
        <taxon>core chlorophytes</taxon>
        <taxon>Chlorophyceae</taxon>
        <taxon>CS clade</taxon>
        <taxon>Chlamydomonadales</taxon>
        <taxon>Chlamydomonadaceae</taxon>
        <taxon>Chlamydomonas</taxon>
    </lineage>
</organism>
<comment type="caution">
    <text evidence="3">The sequence shown here is derived from an EMBL/GenBank/DDBJ whole genome shotgun (WGS) entry which is preliminary data.</text>
</comment>
<dbReference type="GO" id="GO:0002151">
    <property type="term" value="F:G-quadruplex RNA binding"/>
    <property type="evidence" value="ECO:0007669"/>
    <property type="project" value="InterPro"/>
</dbReference>
<reference evidence="3" key="1">
    <citation type="journal article" date="2020" name="bioRxiv">
        <title>Comparative genomics of Chlamydomonas.</title>
        <authorList>
            <person name="Craig R.J."/>
            <person name="Hasan A.R."/>
            <person name="Ness R.W."/>
            <person name="Keightley P.D."/>
        </authorList>
    </citation>
    <scope>NUCLEOTIDE SEQUENCE</scope>
    <source>
        <strain evidence="3">SAG 7.73</strain>
    </source>
</reference>
<dbReference type="InterPro" id="IPR000253">
    <property type="entry name" value="FHA_dom"/>
</dbReference>
<dbReference type="InterPro" id="IPR008984">
    <property type="entry name" value="SMAD_FHA_dom_sf"/>
</dbReference>
<name>A0A835W8P5_CHLIN</name>
<sequence>MQNPAHEASRPAKRAKIDDAEAGASTIPELECIRQSDTQLAYLQAQLAATEALYSAYDEELQGLASQLKGVKHAHLRAGKPLWKEGAEQQAGATSAAGSGLGAGESAAPEAGTFSDIEEDVLLYTEEEDAAAAAAGGEAALAGAEEPGAASGERLAALEATCSAISQEDMEAQGAVGCLAGRSGRYYLRSTAVTLGRATDTKGDVDVDLAPEEAAAAAAGAGSSRDGAGAGQAAGQAGAPGTAARTSGQSCAAAQHSVSRRQALLRLGPDGQFRLTNMGRQAVVVNDVPLPQGHTVCLPHLSLVEIGGGSSTGGGSSSSGVRLLFLANLAAVGRVVRRSSALVL</sequence>
<dbReference type="GO" id="GO:0031011">
    <property type="term" value="C:Ino80 complex"/>
    <property type="evidence" value="ECO:0007669"/>
    <property type="project" value="InterPro"/>
</dbReference>
<dbReference type="InterPro" id="IPR037912">
    <property type="entry name" value="MCRS1"/>
</dbReference>
<evidence type="ECO:0000313" key="4">
    <source>
        <dbReference type="Proteomes" id="UP000650467"/>
    </source>
</evidence>